<evidence type="ECO:0000313" key="3">
    <source>
        <dbReference type="Proteomes" id="UP000284220"/>
    </source>
</evidence>
<dbReference type="EMBL" id="QRHZ01000001">
    <property type="protein sequence ID" value="RHG20066.1"/>
    <property type="molecule type" value="Genomic_DNA"/>
</dbReference>
<dbReference type="EMBL" id="QROE01000001">
    <property type="protein sequence ID" value="RHK98289.1"/>
    <property type="molecule type" value="Genomic_DNA"/>
</dbReference>
<comment type="caution">
    <text evidence="1">The sequence shown here is derived from an EMBL/GenBank/DDBJ whole genome shotgun (WGS) entry which is preliminary data.</text>
</comment>
<protein>
    <submittedName>
        <fullName evidence="1">Uncharacterized protein</fullName>
    </submittedName>
</protein>
<evidence type="ECO:0000313" key="4">
    <source>
        <dbReference type="Proteomes" id="UP000284267"/>
    </source>
</evidence>
<gene>
    <name evidence="2" type="ORF">DW040_02995</name>
    <name evidence="1" type="ORF">DW272_02345</name>
</gene>
<reference evidence="3 4" key="1">
    <citation type="submission" date="2018-08" db="EMBL/GenBank/DDBJ databases">
        <title>A genome reference for cultivated species of the human gut microbiota.</title>
        <authorList>
            <person name="Zou Y."/>
            <person name="Xue W."/>
            <person name="Luo G."/>
        </authorList>
    </citation>
    <scope>NUCLEOTIDE SEQUENCE [LARGE SCALE GENOMIC DNA]</scope>
    <source>
        <strain evidence="2 4">AF39-4</strain>
        <strain evidence="1 3">AM22-9LB</strain>
    </source>
</reference>
<dbReference type="Proteomes" id="UP000284267">
    <property type="component" value="Unassembled WGS sequence"/>
</dbReference>
<accession>A0A414SKH6</accession>
<dbReference type="RefSeq" id="WP_118197388.1">
    <property type="nucleotide sequence ID" value="NZ_CABJDZ010000001.1"/>
</dbReference>
<evidence type="ECO:0000313" key="2">
    <source>
        <dbReference type="EMBL" id="RHK98289.1"/>
    </source>
</evidence>
<sequence length="91" mass="10957">MYTKLDAKIEALGFVKLENEEPEDEFGVSYRREKYTQRVDILRIPEGDHIVTSYEEKMNSEDRNNVIGLTYEEMVLFAKKLKEMKKKYKWE</sequence>
<proteinExistence type="predicted"/>
<organism evidence="1 3">
    <name type="scientific">Blautia obeum</name>
    <dbReference type="NCBI Taxonomy" id="40520"/>
    <lineage>
        <taxon>Bacteria</taxon>
        <taxon>Bacillati</taxon>
        <taxon>Bacillota</taxon>
        <taxon>Clostridia</taxon>
        <taxon>Lachnospirales</taxon>
        <taxon>Lachnospiraceae</taxon>
        <taxon>Blautia</taxon>
    </lineage>
</organism>
<dbReference type="AlphaFoldDB" id="A0A414SKH6"/>
<name>A0A414SKH6_9FIRM</name>
<dbReference type="Proteomes" id="UP000284220">
    <property type="component" value="Unassembled WGS sequence"/>
</dbReference>
<evidence type="ECO:0000313" key="1">
    <source>
        <dbReference type="EMBL" id="RHG20066.1"/>
    </source>
</evidence>